<gene>
    <name evidence="1" type="ORF">SPARVUS_LOCUS16166578</name>
</gene>
<proteinExistence type="predicted"/>
<protein>
    <submittedName>
        <fullName evidence="1">Uncharacterized protein</fullName>
    </submittedName>
</protein>
<sequence>MGTRWDPKEAVGCLIVYPGEYLPQGTCLGRHFSGGKHLPPEEGMKEVIRAPWDPGGIRVRLRAA</sequence>
<accession>A0ABN9HMB7</accession>
<organism evidence="1 2">
    <name type="scientific">Staurois parvus</name>
    <dbReference type="NCBI Taxonomy" id="386267"/>
    <lineage>
        <taxon>Eukaryota</taxon>
        <taxon>Metazoa</taxon>
        <taxon>Chordata</taxon>
        <taxon>Craniata</taxon>
        <taxon>Vertebrata</taxon>
        <taxon>Euteleostomi</taxon>
        <taxon>Amphibia</taxon>
        <taxon>Batrachia</taxon>
        <taxon>Anura</taxon>
        <taxon>Neobatrachia</taxon>
        <taxon>Ranoidea</taxon>
        <taxon>Ranidae</taxon>
        <taxon>Staurois</taxon>
    </lineage>
</organism>
<dbReference type="EMBL" id="CATNWA010021178">
    <property type="protein sequence ID" value="CAI9621622.1"/>
    <property type="molecule type" value="Genomic_DNA"/>
</dbReference>
<name>A0ABN9HMB7_9NEOB</name>
<comment type="caution">
    <text evidence="1">The sequence shown here is derived from an EMBL/GenBank/DDBJ whole genome shotgun (WGS) entry which is preliminary data.</text>
</comment>
<reference evidence="1" key="1">
    <citation type="submission" date="2023-05" db="EMBL/GenBank/DDBJ databases">
        <authorList>
            <person name="Stuckert A."/>
        </authorList>
    </citation>
    <scope>NUCLEOTIDE SEQUENCE</scope>
</reference>
<evidence type="ECO:0000313" key="2">
    <source>
        <dbReference type="Proteomes" id="UP001162483"/>
    </source>
</evidence>
<evidence type="ECO:0000313" key="1">
    <source>
        <dbReference type="EMBL" id="CAI9621622.1"/>
    </source>
</evidence>
<keyword evidence="2" id="KW-1185">Reference proteome</keyword>
<dbReference type="Proteomes" id="UP001162483">
    <property type="component" value="Unassembled WGS sequence"/>
</dbReference>